<dbReference type="InterPro" id="IPR038332">
    <property type="entry name" value="PPE_sf"/>
</dbReference>
<evidence type="ECO:0000313" key="3">
    <source>
        <dbReference type="Proteomes" id="UP000193387"/>
    </source>
</evidence>
<evidence type="ECO:0000259" key="1">
    <source>
        <dbReference type="Pfam" id="PF00934"/>
    </source>
</evidence>
<dbReference type="RefSeq" id="WP_085253823.1">
    <property type="nucleotide sequence ID" value="NZ_AP022573.1"/>
</dbReference>
<dbReference type="SUPFAM" id="SSF140459">
    <property type="entry name" value="PE/PPE dimer-like"/>
    <property type="match status" value="1"/>
</dbReference>
<comment type="caution">
    <text evidence="2">The sequence shown here is derived from an EMBL/GenBank/DDBJ whole genome shotgun (WGS) entry which is preliminary data.</text>
</comment>
<proteinExistence type="predicted"/>
<organism evidence="2 3">
    <name type="scientific">Mycobacterium saskatchewanense</name>
    <dbReference type="NCBI Taxonomy" id="220927"/>
    <lineage>
        <taxon>Bacteria</taxon>
        <taxon>Bacillati</taxon>
        <taxon>Actinomycetota</taxon>
        <taxon>Actinomycetes</taxon>
        <taxon>Mycobacteriales</taxon>
        <taxon>Mycobacteriaceae</taxon>
        <taxon>Mycobacterium</taxon>
        <taxon>Mycobacterium simiae complex</taxon>
    </lineage>
</organism>
<sequence length="348" mass="33802">MSFVVVIPDLVTTAAQDLAGIHSALSEAAAAAAGPNTAVVAAAEDEVSAAIASVFGGLGQDYQALCAQAAAFHGQFVNQLAGSAAAYLSTEAASAQQAVSNAVNAAAAAPTDIGGSLGAVLGAYESLFANTAANLSGIGNTWVNVTEPALLQAFATQVSVPQRIAAAFGSGNLSSLLNVTGQSGLGYANLAQQLTTPISVSLTSLSPSGASIAVGFGLPTLLAFDALGAQVNAASAAAASSAAFFSAVQAGNPVGAAIALIDAPANIANGLLNGQETVAVNLPLPGLSLTANVPFTGLFAPLQPWTATATGPGLPLMNTVTVTGPPVGGLVPALLNYVPQLLATALTG</sequence>
<dbReference type="InterPro" id="IPR000084">
    <property type="entry name" value="PE-PGRS_N"/>
</dbReference>
<reference evidence="2 3" key="1">
    <citation type="submission" date="2016-01" db="EMBL/GenBank/DDBJ databases">
        <title>The new phylogeny of the genus Mycobacterium.</title>
        <authorList>
            <person name="Tarcisio F."/>
            <person name="Conor M."/>
            <person name="Antonella G."/>
            <person name="Elisabetta G."/>
            <person name="Giulia F.S."/>
            <person name="Sara T."/>
            <person name="Anna F."/>
            <person name="Clotilde B."/>
            <person name="Roberto B."/>
            <person name="Veronica D.S."/>
            <person name="Fabio R."/>
            <person name="Monica P."/>
            <person name="Olivier J."/>
            <person name="Enrico T."/>
            <person name="Nicola S."/>
        </authorList>
    </citation>
    <scope>NUCLEOTIDE SEQUENCE [LARGE SCALE GENOMIC DNA]</scope>
    <source>
        <strain evidence="2 3">DSM 44616</strain>
    </source>
</reference>
<dbReference type="Proteomes" id="UP000193387">
    <property type="component" value="Unassembled WGS sequence"/>
</dbReference>
<evidence type="ECO:0000313" key="2">
    <source>
        <dbReference type="EMBL" id="ORW75275.1"/>
    </source>
</evidence>
<dbReference type="Gene3D" id="1.10.287.850">
    <property type="entry name" value="HP0062-like domain"/>
    <property type="match status" value="1"/>
</dbReference>
<dbReference type="Pfam" id="PF00934">
    <property type="entry name" value="PE"/>
    <property type="match status" value="1"/>
</dbReference>
<accession>A0AAJ3NUC4</accession>
<dbReference type="AlphaFoldDB" id="A0AAJ3NUC4"/>
<keyword evidence="3" id="KW-1185">Reference proteome</keyword>
<protein>
    <submittedName>
        <fullName evidence="2">PE family protein</fullName>
    </submittedName>
</protein>
<feature type="domain" description="PE" evidence="1">
    <location>
        <begin position="4"/>
        <end position="93"/>
    </location>
</feature>
<name>A0AAJ3NUC4_9MYCO</name>
<gene>
    <name evidence="2" type="ORF">AWC23_03565</name>
</gene>
<dbReference type="EMBL" id="LQPR01000003">
    <property type="protein sequence ID" value="ORW75275.1"/>
    <property type="molecule type" value="Genomic_DNA"/>
</dbReference>